<dbReference type="PANTHER" id="PTHR43394">
    <property type="entry name" value="ATP-DEPENDENT PERMEASE MDL1, MITOCHONDRIAL"/>
    <property type="match status" value="1"/>
</dbReference>
<dbReference type="Gene3D" id="3.40.50.300">
    <property type="entry name" value="P-loop containing nucleotide triphosphate hydrolases"/>
    <property type="match status" value="1"/>
</dbReference>
<evidence type="ECO:0000259" key="9">
    <source>
        <dbReference type="PROSITE" id="PS50929"/>
    </source>
</evidence>
<dbReference type="SMART" id="SM00382">
    <property type="entry name" value="AAA"/>
    <property type="match status" value="1"/>
</dbReference>
<dbReference type="PROSITE" id="PS00211">
    <property type="entry name" value="ABC_TRANSPORTER_1"/>
    <property type="match status" value="1"/>
</dbReference>
<dbReference type="NCBIfam" id="TIGR02868">
    <property type="entry name" value="CydC"/>
    <property type="match status" value="1"/>
</dbReference>
<feature type="transmembrane region" description="Helical" evidence="7">
    <location>
        <begin position="20"/>
        <end position="42"/>
    </location>
</feature>
<keyword evidence="5 7" id="KW-1133">Transmembrane helix</keyword>
<name>A0ABT9WN63_9BACI</name>
<dbReference type="InterPro" id="IPR014223">
    <property type="entry name" value="ABC_CydC/D"/>
</dbReference>
<feature type="transmembrane region" description="Helical" evidence="7">
    <location>
        <begin position="54"/>
        <end position="72"/>
    </location>
</feature>
<dbReference type="InterPro" id="IPR003439">
    <property type="entry name" value="ABC_transporter-like_ATP-bd"/>
</dbReference>
<dbReference type="InterPro" id="IPR027417">
    <property type="entry name" value="P-loop_NTPase"/>
</dbReference>
<feature type="domain" description="ABC transporter" evidence="8">
    <location>
        <begin position="339"/>
        <end position="573"/>
    </location>
</feature>
<organism evidence="10 11">
    <name type="scientific">Bacillus chungangensis</name>
    <dbReference type="NCBI Taxonomy" id="587633"/>
    <lineage>
        <taxon>Bacteria</taxon>
        <taxon>Bacillati</taxon>
        <taxon>Bacillota</taxon>
        <taxon>Bacilli</taxon>
        <taxon>Bacillales</taxon>
        <taxon>Bacillaceae</taxon>
        <taxon>Bacillus</taxon>
    </lineage>
</organism>
<dbReference type="GO" id="GO:0005524">
    <property type="term" value="F:ATP binding"/>
    <property type="evidence" value="ECO:0007669"/>
    <property type="project" value="UniProtKB-KW"/>
</dbReference>
<reference evidence="10 11" key="1">
    <citation type="submission" date="2023-07" db="EMBL/GenBank/DDBJ databases">
        <title>Genomic Encyclopedia of Type Strains, Phase IV (KMG-IV): sequencing the most valuable type-strain genomes for metagenomic binning, comparative biology and taxonomic classification.</title>
        <authorList>
            <person name="Goeker M."/>
        </authorList>
    </citation>
    <scope>NUCLEOTIDE SEQUENCE [LARGE SCALE GENOMIC DNA]</scope>
    <source>
        <strain evidence="10 11">DSM 23837</strain>
    </source>
</reference>
<accession>A0ABT9WN63</accession>
<evidence type="ECO:0000256" key="3">
    <source>
        <dbReference type="ARBA" id="ARBA00022741"/>
    </source>
</evidence>
<dbReference type="Pfam" id="PF00664">
    <property type="entry name" value="ABC_membrane"/>
    <property type="match status" value="1"/>
</dbReference>
<keyword evidence="3" id="KW-0547">Nucleotide-binding</keyword>
<evidence type="ECO:0000313" key="11">
    <source>
        <dbReference type="Proteomes" id="UP001223586"/>
    </source>
</evidence>
<keyword evidence="6 7" id="KW-0472">Membrane</keyword>
<dbReference type="Gene3D" id="1.20.1560.10">
    <property type="entry name" value="ABC transporter type 1, transmembrane domain"/>
    <property type="match status" value="1"/>
</dbReference>
<evidence type="ECO:0000256" key="7">
    <source>
        <dbReference type="SAM" id="Phobius"/>
    </source>
</evidence>
<comment type="subcellular location">
    <subcellularLocation>
        <location evidence="1">Cell membrane</location>
        <topology evidence="1">Multi-pass membrane protein</topology>
    </subcellularLocation>
</comment>
<feature type="transmembrane region" description="Helical" evidence="7">
    <location>
        <begin position="276"/>
        <end position="298"/>
    </location>
</feature>
<keyword evidence="2 7" id="KW-0812">Transmembrane</keyword>
<dbReference type="CDD" id="cd03247">
    <property type="entry name" value="ABCC_cytochrome_bd"/>
    <property type="match status" value="1"/>
</dbReference>
<dbReference type="PANTHER" id="PTHR43394:SF1">
    <property type="entry name" value="ATP-BINDING CASSETTE SUB-FAMILY B MEMBER 10, MITOCHONDRIAL"/>
    <property type="match status" value="1"/>
</dbReference>
<feature type="transmembrane region" description="Helical" evidence="7">
    <location>
        <begin position="157"/>
        <end position="181"/>
    </location>
</feature>
<evidence type="ECO:0000259" key="8">
    <source>
        <dbReference type="PROSITE" id="PS50893"/>
    </source>
</evidence>
<keyword evidence="4 10" id="KW-0067">ATP-binding</keyword>
<dbReference type="InterPro" id="IPR003593">
    <property type="entry name" value="AAA+_ATPase"/>
</dbReference>
<evidence type="ECO:0000313" key="10">
    <source>
        <dbReference type="EMBL" id="MDQ0174674.1"/>
    </source>
</evidence>
<dbReference type="Proteomes" id="UP001223586">
    <property type="component" value="Unassembled WGS sequence"/>
</dbReference>
<feature type="transmembrane region" description="Helical" evidence="7">
    <location>
        <begin position="246"/>
        <end position="264"/>
    </location>
</feature>
<dbReference type="PROSITE" id="PS50929">
    <property type="entry name" value="ABC_TM1F"/>
    <property type="match status" value="1"/>
</dbReference>
<keyword evidence="11" id="KW-1185">Reference proteome</keyword>
<dbReference type="Pfam" id="PF00005">
    <property type="entry name" value="ABC_tran"/>
    <property type="match status" value="1"/>
</dbReference>
<feature type="domain" description="ABC transmembrane type-1" evidence="9">
    <location>
        <begin position="20"/>
        <end position="303"/>
    </location>
</feature>
<evidence type="ECO:0000256" key="1">
    <source>
        <dbReference type="ARBA" id="ARBA00004651"/>
    </source>
</evidence>
<evidence type="ECO:0000256" key="2">
    <source>
        <dbReference type="ARBA" id="ARBA00022692"/>
    </source>
</evidence>
<gene>
    <name evidence="10" type="ORF">J2S08_000507</name>
</gene>
<comment type="caution">
    <text evidence="10">The sequence shown here is derived from an EMBL/GenBank/DDBJ whole genome shotgun (WGS) entry which is preliminary data.</text>
</comment>
<sequence length="580" mass="65888">MKQKGWIFPYLKRHAWRLSLAVALGVLGVLSSAMLLFLSGFLISKAALRPENIMLIYVPIVAVRATSISQAVSRYLERLVGHDTVLRILASMRVRLYRILEPQALFIRSRFRTGDMLGVLADDIEHLQDVYLRTVFPAIVSLFVYGLLIIGLGVFDWIFALMMALYVAVILFAVPLVSLIVTRKKHQQAKKGRHQLYEKLTDAVLGIYDWQVSGRKQSFIETYEVDERKLVDIERSVHNWERWRNLLNQLVIGGIVLSMMIWAGNQSSQHEIAVTLIAAFILVVFPVMDAFVPIAMAVEKIPRYQDSLERIENIEQIEEKTSDNHHFPFEQSDWEHVHIKLQDVSYRYGESDHWILKNVSLEIPQGKKVAVLGRSGAGKSTLIKLMHGALLPEQGTVTANEIETHLLDRDISSVISVFNQQPHLFDTTIANNIRLGKPQATDEEIRAAAKQAQLDTLIESLPNGYHTSMHEMGQRFSGGERQRIALARILLQNNPIVILDEPTIGLDPRTENALLSTIFQTLNGKTLLWVTHHLTGVEQMDEILFLEDGKITMSGTHPYLLKNNARYQQLYALDAPFHEI</sequence>
<evidence type="ECO:0000256" key="5">
    <source>
        <dbReference type="ARBA" id="ARBA00022989"/>
    </source>
</evidence>
<dbReference type="PROSITE" id="PS50893">
    <property type="entry name" value="ABC_TRANSPORTER_2"/>
    <property type="match status" value="1"/>
</dbReference>
<dbReference type="RefSeq" id="WP_307226344.1">
    <property type="nucleotide sequence ID" value="NZ_JAUSTT010000002.1"/>
</dbReference>
<dbReference type="EMBL" id="JAUSTT010000002">
    <property type="protein sequence ID" value="MDQ0174674.1"/>
    <property type="molecule type" value="Genomic_DNA"/>
</dbReference>
<proteinExistence type="predicted"/>
<dbReference type="InterPro" id="IPR011527">
    <property type="entry name" value="ABC1_TM_dom"/>
</dbReference>
<dbReference type="InterPro" id="IPR039421">
    <property type="entry name" value="Type_1_exporter"/>
</dbReference>
<dbReference type="SUPFAM" id="SSF90123">
    <property type="entry name" value="ABC transporter transmembrane region"/>
    <property type="match status" value="1"/>
</dbReference>
<evidence type="ECO:0000256" key="6">
    <source>
        <dbReference type="ARBA" id="ARBA00023136"/>
    </source>
</evidence>
<dbReference type="SUPFAM" id="SSF52540">
    <property type="entry name" value="P-loop containing nucleoside triphosphate hydrolases"/>
    <property type="match status" value="1"/>
</dbReference>
<protein>
    <submittedName>
        <fullName evidence="10">ATP-binding cassette subfamily C protein CydC</fullName>
    </submittedName>
</protein>
<feature type="transmembrane region" description="Helical" evidence="7">
    <location>
        <begin position="130"/>
        <end position="151"/>
    </location>
</feature>
<dbReference type="InterPro" id="IPR036640">
    <property type="entry name" value="ABC1_TM_sf"/>
</dbReference>
<evidence type="ECO:0000256" key="4">
    <source>
        <dbReference type="ARBA" id="ARBA00022840"/>
    </source>
</evidence>
<dbReference type="InterPro" id="IPR017871">
    <property type="entry name" value="ABC_transporter-like_CS"/>
</dbReference>